<name>A0A9Q0MGE3_BLOTA</name>
<dbReference type="AlphaFoldDB" id="A0A9Q0MGE3"/>
<reference evidence="1" key="1">
    <citation type="submission" date="2022-12" db="EMBL/GenBank/DDBJ databases">
        <title>Genome assemblies of Blomia tropicalis.</title>
        <authorList>
            <person name="Cui Y."/>
        </authorList>
    </citation>
    <scope>NUCLEOTIDE SEQUENCE</scope>
    <source>
        <tissue evidence="1">Adult mites</tissue>
    </source>
</reference>
<keyword evidence="2" id="KW-1185">Reference proteome</keyword>
<evidence type="ECO:0000313" key="2">
    <source>
        <dbReference type="Proteomes" id="UP001142055"/>
    </source>
</evidence>
<sequence>MGVHVKLLYDDYTGTAVFGIELSKGTFQCRTSDQLKALSGSLDLIDNLKELMDKKESFETPPFE</sequence>
<gene>
    <name evidence="1" type="ORF">RDWZM_003594</name>
</gene>
<dbReference type="EMBL" id="JAPWDV010000001">
    <property type="protein sequence ID" value="KAJ6225049.1"/>
    <property type="molecule type" value="Genomic_DNA"/>
</dbReference>
<organism evidence="1 2">
    <name type="scientific">Blomia tropicalis</name>
    <name type="common">Mite</name>
    <dbReference type="NCBI Taxonomy" id="40697"/>
    <lineage>
        <taxon>Eukaryota</taxon>
        <taxon>Metazoa</taxon>
        <taxon>Ecdysozoa</taxon>
        <taxon>Arthropoda</taxon>
        <taxon>Chelicerata</taxon>
        <taxon>Arachnida</taxon>
        <taxon>Acari</taxon>
        <taxon>Acariformes</taxon>
        <taxon>Sarcoptiformes</taxon>
        <taxon>Astigmata</taxon>
        <taxon>Glycyphagoidea</taxon>
        <taxon>Echimyopodidae</taxon>
        <taxon>Blomia</taxon>
    </lineage>
</organism>
<dbReference type="Proteomes" id="UP001142055">
    <property type="component" value="Chromosome 1"/>
</dbReference>
<accession>A0A9Q0MGE3</accession>
<protein>
    <submittedName>
        <fullName evidence="1">Uncharacterized protein</fullName>
    </submittedName>
</protein>
<proteinExistence type="predicted"/>
<evidence type="ECO:0000313" key="1">
    <source>
        <dbReference type="EMBL" id="KAJ6225049.1"/>
    </source>
</evidence>
<comment type="caution">
    <text evidence="1">The sequence shown here is derived from an EMBL/GenBank/DDBJ whole genome shotgun (WGS) entry which is preliminary data.</text>
</comment>